<evidence type="ECO:0008006" key="5">
    <source>
        <dbReference type="Google" id="ProtNLM"/>
    </source>
</evidence>
<dbReference type="InterPro" id="IPR011990">
    <property type="entry name" value="TPR-like_helical_dom_sf"/>
</dbReference>
<dbReference type="RefSeq" id="WP_132274697.1">
    <property type="nucleotide sequence ID" value="NZ_JAOBST010000006.1"/>
</dbReference>
<dbReference type="AlphaFoldDB" id="A0A4R4FH90"/>
<accession>A0A4R4FH90</accession>
<keyword evidence="1" id="KW-0802">TPR repeat</keyword>
<dbReference type="Gene3D" id="1.25.40.10">
    <property type="entry name" value="Tetratricopeptide repeat domain"/>
    <property type="match status" value="1"/>
</dbReference>
<evidence type="ECO:0000313" key="3">
    <source>
        <dbReference type="EMBL" id="TDA22911.1"/>
    </source>
</evidence>
<name>A0A4R4FH90_9FIRM</name>
<evidence type="ECO:0000256" key="1">
    <source>
        <dbReference type="PROSITE-ProRule" id="PRU00339"/>
    </source>
</evidence>
<dbReference type="EMBL" id="SMMX01000002">
    <property type="protein sequence ID" value="TDA22911.1"/>
    <property type="molecule type" value="Genomic_DNA"/>
</dbReference>
<reference evidence="3 4" key="1">
    <citation type="journal article" date="2016" name="Nat. Microbiol.">
        <title>The Mouse Intestinal Bacterial Collection (miBC) provides host-specific insight into cultured diversity and functional potential of the gut microbiota.</title>
        <authorList>
            <person name="Lagkouvardos I."/>
            <person name="Pukall R."/>
            <person name="Abt B."/>
            <person name="Foesel B.U."/>
            <person name="Meier-Kolthoff J.P."/>
            <person name="Kumar N."/>
            <person name="Bresciani A."/>
            <person name="Martinez I."/>
            <person name="Just S."/>
            <person name="Ziegler C."/>
            <person name="Brugiroux S."/>
            <person name="Garzetti D."/>
            <person name="Wenning M."/>
            <person name="Bui T.P."/>
            <person name="Wang J."/>
            <person name="Hugenholtz F."/>
            <person name="Plugge C.M."/>
            <person name="Peterson D.A."/>
            <person name="Hornef M.W."/>
            <person name="Baines J.F."/>
            <person name="Smidt H."/>
            <person name="Walter J."/>
            <person name="Kristiansen K."/>
            <person name="Nielsen H.B."/>
            <person name="Haller D."/>
            <person name="Overmann J."/>
            <person name="Stecher B."/>
            <person name="Clavel T."/>
        </authorList>
    </citation>
    <scope>NUCLEOTIDE SEQUENCE [LARGE SCALE GENOMIC DNA]</scope>
    <source>
        <strain evidence="3 4">DSM 28560</strain>
    </source>
</reference>
<keyword evidence="4" id="KW-1185">Reference proteome</keyword>
<sequence>MGSLILCHNKKAKRPYEITRIHVRIYTIEELCYYICNNLYLIDYTIMNTQLCDWIEQELELKKLAERLRQEITQNCSVEQFVLTILKQSTIYSQSDINKIQSILEHLQNQNEVEREKYKADSLLKSGEYASAILVYQAIVSKEWDDSLDKAFYGRVYGCLGTAYGRLFLYEEAVKMYQEAYRLCEEPQMLKAYIYSCYRGMPDEQFVKMMSGNPAYLSTASLLKEDVKRIRREINMEISIEQLDQWKKEYRRIDKNNGMC</sequence>
<dbReference type="SUPFAM" id="SSF48452">
    <property type="entry name" value="TPR-like"/>
    <property type="match status" value="1"/>
</dbReference>
<dbReference type="InterPro" id="IPR019734">
    <property type="entry name" value="TPR_rpt"/>
</dbReference>
<evidence type="ECO:0000256" key="2">
    <source>
        <dbReference type="SAM" id="Coils"/>
    </source>
</evidence>
<dbReference type="Proteomes" id="UP000295710">
    <property type="component" value="Unassembled WGS sequence"/>
</dbReference>
<comment type="caution">
    <text evidence="3">The sequence shown here is derived from an EMBL/GenBank/DDBJ whole genome shotgun (WGS) entry which is preliminary data.</text>
</comment>
<feature type="repeat" description="TPR" evidence="1">
    <location>
        <begin position="154"/>
        <end position="187"/>
    </location>
</feature>
<proteinExistence type="predicted"/>
<evidence type="ECO:0000313" key="4">
    <source>
        <dbReference type="Proteomes" id="UP000295710"/>
    </source>
</evidence>
<feature type="coiled-coil region" evidence="2">
    <location>
        <begin position="55"/>
        <end position="117"/>
    </location>
</feature>
<organism evidence="3 4">
    <name type="scientific">Extibacter muris</name>
    <dbReference type="NCBI Taxonomy" id="1796622"/>
    <lineage>
        <taxon>Bacteria</taxon>
        <taxon>Bacillati</taxon>
        <taxon>Bacillota</taxon>
        <taxon>Clostridia</taxon>
        <taxon>Lachnospirales</taxon>
        <taxon>Lachnospiraceae</taxon>
        <taxon>Extibacter</taxon>
    </lineage>
</organism>
<gene>
    <name evidence="3" type="ORF">E1963_02130</name>
</gene>
<dbReference type="PROSITE" id="PS50005">
    <property type="entry name" value="TPR"/>
    <property type="match status" value="1"/>
</dbReference>
<keyword evidence="2" id="KW-0175">Coiled coil</keyword>
<protein>
    <recommendedName>
        <fullName evidence="5">Tetratricopeptide repeat protein</fullName>
    </recommendedName>
</protein>